<evidence type="ECO:0000256" key="1">
    <source>
        <dbReference type="SAM" id="MobiDB-lite"/>
    </source>
</evidence>
<reference evidence="3" key="1">
    <citation type="submission" date="2025-08" db="UniProtKB">
        <authorList>
            <consortium name="RefSeq"/>
        </authorList>
    </citation>
    <scope>IDENTIFICATION</scope>
    <source>
        <tissue evidence="3">Blood</tissue>
    </source>
</reference>
<dbReference type="AlphaFoldDB" id="A0AA97J1J4"/>
<feature type="region of interest" description="Disordered" evidence="1">
    <location>
        <begin position="72"/>
        <end position="230"/>
    </location>
</feature>
<dbReference type="GeneID" id="129325808"/>
<evidence type="ECO:0000313" key="3">
    <source>
        <dbReference type="RefSeq" id="XP_054829690.1"/>
    </source>
</evidence>
<evidence type="ECO:0000313" key="2">
    <source>
        <dbReference type="Proteomes" id="UP001190640"/>
    </source>
</evidence>
<dbReference type="RefSeq" id="XP_054829690.1">
    <property type="nucleotide sequence ID" value="XM_054973715.1"/>
</dbReference>
<dbReference type="KEGG" id="emc:129325808"/>
<gene>
    <name evidence="3" type="primary">LOC129325808</name>
</gene>
<feature type="compositionally biased region" description="Low complexity" evidence="1">
    <location>
        <begin position="191"/>
        <end position="204"/>
    </location>
</feature>
<organism evidence="2 3">
    <name type="scientific">Eublepharis macularius</name>
    <name type="common">Leopard gecko</name>
    <name type="synonym">Cyrtodactylus macularius</name>
    <dbReference type="NCBI Taxonomy" id="481883"/>
    <lineage>
        <taxon>Eukaryota</taxon>
        <taxon>Metazoa</taxon>
        <taxon>Chordata</taxon>
        <taxon>Craniata</taxon>
        <taxon>Vertebrata</taxon>
        <taxon>Euteleostomi</taxon>
        <taxon>Lepidosauria</taxon>
        <taxon>Squamata</taxon>
        <taxon>Bifurcata</taxon>
        <taxon>Gekkota</taxon>
        <taxon>Eublepharidae</taxon>
        <taxon>Eublepharinae</taxon>
        <taxon>Eublepharis</taxon>
    </lineage>
</organism>
<accession>A0AA97J1J4</accession>
<feature type="compositionally biased region" description="Basic and acidic residues" evidence="1">
    <location>
        <begin position="74"/>
        <end position="88"/>
    </location>
</feature>
<protein>
    <submittedName>
        <fullName evidence="3">Uncharacterized protein LOC129325808</fullName>
    </submittedName>
</protein>
<keyword evidence="2" id="KW-1185">Reference proteome</keyword>
<sequence length="230" mass="25382">MKMQAGPSKLAKRSAALARSSCEGLHWKQQMRHFPASRLALLIGRARSAVFGHGKDRLARYRKVRYLQTYQGTKRREAPGRAHEKCERSSTSSGCMPGKVRLDGQRRGRRDCIGRHSQPRRRPEDQLLSLGVTVDASKRAGARKVPSRAAPSYRPVTTQPGPTRERPRAPKPEAQRCLQGGERARRGTGWRSSSSQRAAPARFARLSKGRNGAVATPAGVVFEDPSNANP</sequence>
<proteinExistence type="predicted"/>
<name>A0AA97J1J4_EUBMA</name>
<dbReference type="Proteomes" id="UP001190640">
    <property type="component" value="Chromosome 3"/>
</dbReference>
<feature type="compositionally biased region" description="Basic and acidic residues" evidence="1">
    <location>
        <begin position="163"/>
        <end position="174"/>
    </location>
</feature>
<feature type="compositionally biased region" description="Basic and acidic residues" evidence="1">
    <location>
        <begin position="100"/>
        <end position="114"/>
    </location>
</feature>